<name>A0A074YJD2_AURSE</name>
<dbReference type="AlphaFoldDB" id="A0A074YJD2"/>
<dbReference type="HOGENOM" id="CLU_2670671_0_0_1"/>
<dbReference type="Proteomes" id="UP000030641">
    <property type="component" value="Unassembled WGS sequence"/>
</dbReference>
<evidence type="ECO:0000313" key="2">
    <source>
        <dbReference type="Proteomes" id="UP000030641"/>
    </source>
</evidence>
<dbReference type="InParanoid" id="A0A074YJD2"/>
<proteinExistence type="predicted"/>
<sequence>MLKALVVSVLQSLFPPPFLAPLCLSTPLSLTLFASFIHMYMILHLHPLLRSCSPCHVVLSFTMSIYTVPIRRGSF</sequence>
<reference evidence="1 2" key="1">
    <citation type="journal article" date="2014" name="BMC Genomics">
        <title>Genome sequencing of four Aureobasidium pullulans varieties: biotechnological potential, stress tolerance, and description of new species.</title>
        <authorList>
            <person name="Gostin Ar C."/>
            <person name="Ohm R.A."/>
            <person name="Kogej T."/>
            <person name="Sonjak S."/>
            <person name="Turk M."/>
            <person name="Zajc J."/>
            <person name="Zalar P."/>
            <person name="Grube M."/>
            <person name="Sun H."/>
            <person name="Han J."/>
            <person name="Sharma A."/>
            <person name="Chiniquy J."/>
            <person name="Ngan C.Y."/>
            <person name="Lipzen A."/>
            <person name="Barry K."/>
            <person name="Grigoriev I.V."/>
            <person name="Gunde-Cimerman N."/>
        </authorList>
    </citation>
    <scope>NUCLEOTIDE SEQUENCE [LARGE SCALE GENOMIC DNA]</scope>
    <source>
        <strain evidence="1 2">EXF-2481</strain>
    </source>
</reference>
<dbReference type="RefSeq" id="XP_013346550.1">
    <property type="nucleotide sequence ID" value="XM_013491096.1"/>
</dbReference>
<gene>
    <name evidence="1" type="ORF">AUEXF2481DRAFT_554855</name>
</gene>
<accession>A0A074YJD2</accession>
<dbReference type="GeneID" id="25369033"/>
<evidence type="ECO:0000313" key="1">
    <source>
        <dbReference type="EMBL" id="KEQ97923.1"/>
    </source>
</evidence>
<keyword evidence="2" id="KW-1185">Reference proteome</keyword>
<dbReference type="EMBL" id="KL584753">
    <property type="protein sequence ID" value="KEQ97923.1"/>
    <property type="molecule type" value="Genomic_DNA"/>
</dbReference>
<organism evidence="1 2">
    <name type="scientific">Aureobasidium subglaciale (strain EXF-2481)</name>
    <name type="common">Aureobasidium pullulans var. subglaciale</name>
    <dbReference type="NCBI Taxonomy" id="1043005"/>
    <lineage>
        <taxon>Eukaryota</taxon>
        <taxon>Fungi</taxon>
        <taxon>Dikarya</taxon>
        <taxon>Ascomycota</taxon>
        <taxon>Pezizomycotina</taxon>
        <taxon>Dothideomycetes</taxon>
        <taxon>Dothideomycetidae</taxon>
        <taxon>Dothideales</taxon>
        <taxon>Saccotheciaceae</taxon>
        <taxon>Aureobasidium</taxon>
    </lineage>
</organism>
<protein>
    <submittedName>
        <fullName evidence="1">Uncharacterized protein</fullName>
    </submittedName>
</protein>